<dbReference type="EMBL" id="CM047948">
    <property type="protein sequence ID" value="KAI9896716.1"/>
    <property type="molecule type" value="Genomic_DNA"/>
</dbReference>
<evidence type="ECO:0000313" key="2">
    <source>
        <dbReference type="Proteomes" id="UP001163324"/>
    </source>
</evidence>
<proteinExistence type="predicted"/>
<name>A0ACC0UST0_9HYPO</name>
<comment type="caution">
    <text evidence="1">The sequence shown here is derived from an EMBL/GenBank/DDBJ whole genome shotgun (WGS) entry which is preliminary data.</text>
</comment>
<keyword evidence="2" id="KW-1185">Reference proteome</keyword>
<sequence>MSSSEATTSPIFQRAISNIHPLARTVPDLHARRDVPAGVDDTAPAPAAPPGLELFLALTAVDEAFSSRLENEFRRRSLKYRWMASAEAQLRNMIAAQPGTPTPTTSGKAPASAAEVKAVEAVGKAAADAPVKIEEQEGSANSIMQSIEESPAPPVPGPNARLPASTTLGTTVESVHRDMDDTVSPSALSSRPKVRKAKPNSPLTNGTTAKLSQDQKSNSVHPSKKRKYEVYQTAQADPSSSDMKAESDTTTLSAIGTVVQKYVEESVEKCVKEALREGLTQSVREVLPGILAELSERAMPPRQSLIIQPATRSIPSSLPAGKPETESQVESQTKMIQSLMKMVENLQRDGMHERQNFMNLAVGSRPVGGGLVDQVRAGRVEEIRGGHASGSRYAQRDYATHQYAPGTNSRGQARPMEGRR</sequence>
<dbReference type="Proteomes" id="UP001163324">
    <property type="component" value="Chromosome 9"/>
</dbReference>
<gene>
    <name evidence="1" type="ORF">N3K66_008888</name>
</gene>
<accession>A0ACC0UST0</accession>
<organism evidence="1 2">
    <name type="scientific">Trichothecium roseum</name>
    <dbReference type="NCBI Taxonomy" id="47278"/>
    <lineage>
        <taxon>Eukaryota</taxon>
        <taxon>Fungi</taxon>
        <taxon>Dikarya</taxon>
        <taxon>Ascomycota</taxon>
        <taxon>Pezizomycotina</taxon>
        <taxon>Sordariomycetes</taxon>
        <taxon>Hypocreomycetidae</taxon>
        <taxon>Hypocreales</taxon>
        <taxon>Hypocreales incertae sedis</taxon>
        <taxon>Trichothecium</taxon>
    </lineage>
</organism>
<protein>
    <submittedName>
        <fullName evidence="1">Uncharacterized protein</fullName>
    </submittedName>
</protein>
<reference evidence="1" key="1">
    <citation type="submission" date="2022-10" db="EMBL/GenBank/DDBJ databases">
        <title>Complete Genome of Trichothecium roseum strain YXFP-22015, a Plant Pathogen Isolated from Citrus.</title>
        <authorList>
            <person name="Wang Y."/>
            <person name="Zhu L."/>
        </authorList>
    </citation>
    <scope>NUCLEOTIDE SEQUENCE</scope>
    <source>
        <strain evidence="1">YXFP-22015</strain>
    </source>
</reference>
<evidence type="ECO:0000313" key="1">
    <source>
        <dbReference type="EMBL" id="KAI9896716.1"/>
    </source>
</evidence>